<dbReference type="Pfam" id="PF00743">
    <property type="entry name" value="FMO-like"/>
    <property type="match status" value="1"/>
</dbReference>
<dbReference type="InterPro" id="IPR020946">
    <property type="entry name" value="Flavin_mOase-like"/>
</dbReference>
<dbReference type="PROSITE" id="PS51257">
    <property type="entry name" value="PROKAR_LIPOPROTEIN"/>
    <property type="match status" value="1"/>
</dbReference>
<sequence>MEDLLKKAIGKEEEMVIIVGAGPSGIATSACLNKLSIPNIVIEREDCFASLWKEKSYDRLHLHLAKQFCQLPHMSFPNESPTYVSRKQFIQYLDDYVSQFNVKPLYNRSVESATYDEVDGKWYVKAKNIHSNEIEEYMAKFLVVASGETSDVYIPEVEGLDSFKGDVFHSTKYKTGESFSNKNVLVVGCGNSGMEIALDLANFGAKTSIVVRNPLHILNREMVYMALVLVKYLPLHMVDGAVVLLSKFIYGDISKYGLNRPKEGPFFLKVKYGKYPVIDVGTFEKIKSGEIQVLPSIISIRGDSVEFANGKTHHFDTIIFATGFKRSTSKWLKDDNCLLDEDGIPKPSFPNHWKGQNGLYCVGLSRRGLYGAAMDAENIANDIKALL</sequence>
<dbReference type="AlphaFoldDB" id="A0A2G5F118"/>
<dbReference type="PANTHER" id="PTHR43539:SF42">
    <property type="entry name" value="OS01G0273800 PROTEIN"/>
    <property type="match status" value="1"/>
</dbReference>
<gene>
    <name evidence="7" type="ORF">AQUCO_00300896v1</name>
</gene>
<dbReference type="EC" id="1.-.-.-" evidence="6"/>
<dbReference type="InterPro" id="IPR036188">
    <property type="entry name" value="FAD/NAD-bd_sf"/>
</dbReference>
<dbReference type="PANTHER" id="PTHR43539">
    <property type="entry name" value="FLAVIN-BINDING MONOOXYGENASE-LIKE PROTEIN (AFU_ORTHOLOGUE AFUA_4G09220)"/>
    <property type="match status" value="1"/>
</dbReference>
<dbReference type="InParanoid" id="A0A2G5F118"/>
<keyword evidence="2 6" id="KW-0285">Flavoprotein</keyword>
<organism evidence="7 8">
    <name type="scientific">Aquilegia coerulea</name>
    <name type="common">Rocky mountain columbine</name>
    <dbReference type="NCBI Taxonomy" id="218851"/>
    <lineage>
        <taxon>Eukaryota</taxon>
        <taxon>Viridiplantae</taxon>
        <taxon>Streptophyta</taxon>
        <taxon>Embryophyta</taxon>
        <taxon>Tracheophyta</taxon>
        <taxon>Spermatophyta</taxon>
        <taxon>Magnoliopsida</taxon>
        <taxon>Ranunculales</taxon>
        <taxon>Ranunculaceae</taxon>
        <taxon>Thalictroideae</taxon>
        <taxon>Aquilegia</taxon>
    </lineage>
</organism>
<dbReference type="PIRSF" id="PIRSF000332">
    <property type="entry name" value="FMO"/>
    <property type="match status" value="1"/>
</dbReference>
<dbReference type="PRINTS" id="PR00368">
    <property type="entry name" value="FADPNR"/>
</dbReference>
<dbReference type="Proteomes" id="UP000230069">
    <property type="component" value="Unassembled WGS sequence"/>
</dbReference>
<dbReference type="Gene3D" id="3.50.50.60">
    <property type="entry name" value="FAD/NAD(P)-binding domain"/>
    <property type="match status" value="1"/>
</dbReference>
<keyword evidence="3 6" id="KW-0274">FAD</keyword>
<keyword evidence="4 6" id="KW-0560">Oxidoreductase</keyword>
<evidence type="ECO:0000256" key="6">
    <source>
        <dbReference type="RuleBase" id="RU361177"/>
    </source>
</evidence>
<reference evidence="7 8" key="1">
    <citation type="submission" date="2017-09" db="EMBL/GenBank/DDBJ databases">
        <title>WGS assembly of Aquilegia coerulea Goldsmith.</title>
        <authorList>
            <person name="Hodges S."/>
            <person name="Kramer E."/>
            <person name="Nordborg M."/>
            <person name="Tomkins J."/>
            <person name="Borevitz J."/>
            <person name="Derieg N."/>
            <person name="Yan J."/>
            <person name="Mihaltcheva S."/>
            <person name="Hayes R.D."/>
            <person name="Rokhsar D."/>
        </authorList>
    </citation>
    <scope>NUCLEOTIDE SEQUENCE [LARGE SCALE GENOMIC DNA]</scope>
    <source>
        <strain evidence="8">cv. Goldsmith</strain>
    </source>
</reference>
<dbReference type="InterPro" id="IPR000960">
    <property type="entry name" value="Flavin_mOase"/>
</dbReference>
<accession>A0A2G5F118</accession>
<protein>
    <recommendedName>
        <fullName evidence="6">Flavin-containing monooxygenase</fullName>
        <ecNumber evidence="6">1.-.-.-</ecNumber>
    </recommendedName>
</protein>
<evidence type="ECO:0000256" key="1">
    <source>
        <dbReference type="ARBA" id="ARBA00009183"/>
    </source>
</evidence>
<dbReference type="OrthoDB" id="66881at2759"/>
<dbReference type="InterPro" id="IPR050982">
    <property type="entry name" value="Auxin_biosynth/cation_transpt"/>
</dbReference>
<proteinExistence type="inferred from homology"/>
<comment type="similarity">
    <text evidence="1 6">Belongs to the FMO family.</text>
</comment>
<name>A0A2G5F118_AQUCA</name>
<dbReference type="GO" id="GO:0050661">
    <property type="term" value="F:NADP binding"/>
    <property type="evidence" value="ECO:0007669"/>
    <property type="project" value="InterPro"/>
</dbReference>
<evidence type="ECO:0000256" key="3">
    <source>
        <dbReference type="ARBA" id="ARBA00022827"/>
    </source>
</evidence>
<dbReference type="GO" id="GO:0004499">
    <property type="term" value="F:N,N-dimethylaniline monooxygenase activity"/>
    <property type="evidence" value="ECO:0007669"/>
    <property type="project" value="InterPro"/>
</dbReference>
<dbReference type="STRING" id="218851.A0A2G5F118"/>
<evidence type="ECO:0000313" key="7">
    <source>
        <dbReference type="EMBL" id="PIA61676.1"/>
    </source>
</evidence>
<comment type="catalytic activity">
    <reaction evidence="5">
        <text>indole-3-pyruvate + NADPH + O2 + H(+) = (indol-3-yl)acetate + CO2 + NADP(+) + H2O</text>
        <dbReference type="Rhea" id="RHEA:34331"/>
        <dbReference type="ChEBI" id="CHEBI:15377"/>
        <dbReference type="ChEBI" id="CHEBI:15378"/>
        <dbReference type="ChEBI" id="CHEBI:15379"/>
        <dbReference type="ChEBI" id="CHEBI:16526"/>
        <dbReference type="ChEBI" id="CHEBI:17640"/>
        <dbReference type="ChEBI" id="CHEBI:30854"/>
        <dbReference type="ChEBI" id="CHEBI:57783"/>
        <dbReference type="ChEBI" id="CHEBI:58349"/>
        <dbReference type="EC" id="1.14.13.168"/>
    </reaction>
</comment>
<dbReference type="GO" id="GO:0103075">
    <property type="term" value="F:indole-3-pyruvate monooxygenase activity"/>
    <property type="evidence" value="ECO:0007669"/>
    <property type="project" value="UniProtKB-EC"/>
</dbReference>
<evidence type="ECO:0000256" key="5">
    <source>
        <dbReference type="ARBA" id="ARBA00047707"/>
    </source>
</evidence>
<dbReference type="SUPFAM" id="SSF51905">
    <property type="entry name" value="FAD/NAD(P)-binding domain"/>
    <property type="match status" value="1"/>
</dbReference>
<dbReference type="PRINTS" id="PR00469">
    <property type="entry name" value="PNDRDTASEII"/>
</dbReference>
<comment type="cofactor">
    <cofactor evidence="6">
        <name>FAD</name>
        <dbReference type="ChEBI" id="CHEBI:57692"/>
    </cofactor>
</comment>
<evidence type="ECO:0000256" key="2">
    <source>
        <dbReference type="ARBA" id="ARBA00022630"/>
    </source>
</evidence>
<keyword evidence="6" id="KW-0503">Monooxygenase</keyword>
<keyword evidence="8" id="KW-1185">Reference proteome</keyword>
<dbReference type="GO" id="GO:0050660">
    <property type="term" value="F:flavin adenine dinucleotide binding"/>
    <property type="evidence" value="ECO:0007669"/>
    <property type="project" value="InterPro"/>
</dbReference>
<evidence type="ECO:0000313" key="8">
    <source>
        <dbReference type="Proteomes" id="UP000230069"/>
    </source>
</evidence>
<dbReference type="EMBL" id="KZ305020">
    <property type="protein sequence ID" value="PIA61676.1"/>
    <property type="molecule type" value="Genomic_DNA"/>
</dbReference>
<evidence type="ECO:0000256" key="4">
    <source>
        <dbReference type="ARBA" id="ARBA00023002"/>
    </source>
</evidence>